<gene>
    <name evidence="2" type="ordered locus">MSU_0324</name>
</gene>
<proteinExistence type="predicted"/>
<organism evidence="2 3">
    <name type="scientific">Mycoplasma suis (strain Illinois)</name>
    <dbReference type="NCBI Taxonomy" id="768700"/>
    <lineage>
        <taxon>Bacteria</taxon>
        <taxon>Bacillati</taxon>
        <taxon>Mycoplasmatota</taxon>
        <taxon>Mollicutes</taxon>
        <taxon>Mycoplasmataceae</taxon>
        <taxon>Mycoplasma</taxon>
    </lineage>
</organism>
<dbReference type="KEGG" id="mss:MSU_0324"/>
<accession>F0QQU6</accession>
<feature type="region of interest" description="Disordered" evidence="1">
    <location>
        <begin position="84"/>
        <end position="149"/>
    </location>
</feature>
<dbReference type="Proteomes" id="UP000007484">
    <property type="component" value="Chromosome"/>
</dbReference>
<reference evidence="2 3" key="1">
    <citation type="journal article" date="2011" name="J. Bacteriol.">
        <title>Complete genome sequences of two hemotropic Mycoplasmas, Mycoplasma haemofelis strain Ohio2 and Mycoplasma suis strain Illinois.</title>
        <authorList>
            <person name="Messick J.B."/>
            <person name="Santos A.P."/>
            <person name="Guimaraes A.M."/>
        </authorList>
    </citation>
    <scope>NUCLEOTIDE SEQUENCE [LARGE SCALE GENOMIC DNA]</scope>
    <source>
        <strain evidence="2 3">Illinois</strain>
    </source>
</reference>
<dbReference type="HOGENOM" id="CLU_1179183_0_0_14"/>
<dbReference type="EMBL" id="CP002525">
    <property type="protein sequence ID" value="ADX97866.1"/>
    <property type="molecule type" value="Genomic_DNA"/>
</dbReference>
<evidence type="ECO:0000313" key="2">
    <source>
        <dbReference type="EMBL" id="ADX97866.1"/>
    </source>
</evidence>
<evidence type="ECO:0000256" key="1">
    <source>
        <dbReference type="SAM" id="MobiDB-lite"/>
    </source>
</evidence>
<feature type="compositionally biased region" description="Polar residues" evidence="1">
    <location>
        <begin position="135"/>
        <end position="149"/>
    </location>
</feature>
<feature type="compositionally biased region" description="Basic and acidic residues" evidence="1">
    <location>
        <begin position="100"/>
        <end position="132"/>
    </location>
</feature>
<keyword evidence="3" id="KW-1185">Reference proteome</keyword>
<evidence type="ECO:0000313" key="3">
    <source>
        <dbReference type="Proteomes" id="UP000007484"/>
    </source>
</evidence>
<dbReference type="STRING" id="768700.MSU_0324"/>
<name>F0QQU6_MYCSL</name>
<feature type="compositionally biased region" description="Polar residues" evidence="1">
    <location>
        <begin position="88"/>
        <end position="98"/>
    </location>
</feature>
<dbReference type="RefSeq" id="WP_013608973.1">
    <property type="nucleotide sequence ID" value="NC_015155.1"/>
</dbReference>
<dbReference type="AlphaFoldDB" id="F0QQU6"/>
<protein>
    <submittedName>
        <fullName evidence="2">Uncharacterized protein</fullName>
    </submittedName>
</protein>
<sequence>MVFSNRLFLSLLLPVGGVLGGTTAMLIPQLKEEKNNPNIVTLYKSKDSGKLSLGDEEFSANREGKEKKTFFLRFGGQTWEYDNLKDSGVNSERPQSFHLSGEKMKEPETREKFEFTPQEAEEKIKEVKREVSELPQESNSPQTNSSSWQKMNQETLKVEERNGGNRGVQDTLVDNSQEHNGSAEIYLKGVNCDGLNKTFENSKVRERNMFDHNTFSMRTYEGGKVLIWSCIQREN</sequence>